<organism evidence="1 2">
    <name type="scientific">Faecalibacterium langellae</name>
    <dbReference type="NCBI Taxonomy" id="3435293"/>
    <lineage>
        <taxon>Bacteria</taxon>
        <taxon>Bacillati</taxon>
        <taxon>Bacillota</taxon>
        <taxon>Clostridia</taxon>
        <taxon>Eubacteriales</taxon>
        <taxon>Oscillospiraceae</taxon>
        <taxon>Faecalibacterium</taxon>
    </lineage>
</organism>
<sequence>MVVSESTLTLDILPLSADTARLVRVYGTEPCIALPGALPTPEGGSFAVTELGDYCFSEKPRSLPGADKTCRYEITPDGTARLTRAFGQSVGGTARRYDFDFDAPASDPDDLHPVCGNFLEELILPDTLQVIGSCAFYNCRRLRLLTVGAGNLTMGSDVFLNCFALETLRVQAGPAEATGLFALVNNITEAVRAEFWPAGAAAPQAALWYPAYWEDIEETPAHILLHTFSGQGYHYRQCFLDNKFLPAEYDAIFPQGHDADDANAMAMLCFDRLRYPWQLSDTAAGHYRAFLAANTGRVLTRLLKAQDNEGIRALIALDVLGKDGFAEAATLAAKAENASAAALLADAEHKKYAAEKKKDRYDFDF</sequence>
<dbReference type="EMBL" id="NMTR01000016">
    <property type="protein sequence ID" value="PDX61297.1"/>
    <property type="molecule type" value="Genomic_DNA"/>
</dbReference>
<dbReference type="Proteomes" id="UP000220959">
    <property type="component" value="Unassembled WGS sequence"/>
</dbReference>
<evidence type="ECO:0000313" key="2">
    <source>
        <dbReference type="Proteomes" id="UP000220959"/>
    </source>
</evidence>
<reference evidence="1 2" key="1">
    <citation type="journal article" date="2017" name="Front. Microbiol.">
        <title>New Insights into the Diversity of the Genus Faecalibacterium.</title>
        <authorList>
            <person name="Benevides L."/>
            <person name="Burman S."/>
            <person name="Martin R."/>
            <person name="Robert V."/>
            <person name="Thomas M."/>
            <person name="Miquel S."/>
            <person name="Chain F."/>
            <person name="Sokol H."/>
            <person name="Bermudez-Humaran L.G."/>
            <person name="Morrison M."/>
            <person name="Langella P."/>
            <person name="Azevedo V.A."/>
            <person name="Chatel J.M."/>
            <person name="Soares S."/>
        </authorList>
    </citation>
    <scope>NUCLEOTIDE SEQUENCE [LARGE SCALE GENOMIC DNA]</scope>
    <source>
        <strain evidence="2">CNCM I-4541</strain>
    </source>
</reference>
<protein>
    <submittedName>
        <fullName evidence="1">Uncharacterized protein</fullName>
    </submittedName>
</protein>
<keyword evidence="2" id="KW-1185">Reference proteome</keyword>
<gene>
    <name evidence="1" type="ORF">CGS49_06610</name>
</gene>
<name>A0ACC9CZY5_9FIRM</name>
<proteinExistence type="predicted"/>
<comment type="caution">
    <text evidence="1">The sequence shown here is derived from an EMBL/GenBank/DDBJ whole genome shotgun (WGS) entry which is preliminary data.</text>
</comment>
<evidence type="ECO:0000313" key="1">
    <source>
        <dbReference type="EMBL" id="PDX61297.1"/>
    </source>
</evidence>
<accession>A0ACC9CZY5</accession>